<feature type="compositionally biased region" description="Basic and acidic residues" evidence="7">
    <location>
        <begin position="16"/>
        <end position="32"/>
    </location>
</feature>
<dbReference type="AlphaFoldDB" id="A0AAP0RVC5"/>
<evidence type="ECO:0000256" key="7">
    <source>
        <dbReference type="SAM" id="MobiDB-lite"/>
    </source>
</evidence>
<sequence length="193" mass="21575">MKRALDSGEIPATDGESSKRRRLEEEPEREVVPPETPFQNLNGDMLFEVLKHVDARTVAMAACVSRRWRETAQDERLWEMICTRHWANIGCGTQQLRSVVLALGGFRRLHALCLWPLLKSPSMSSTTSSSSSATASASSSVSSSLSKPVVTTPRNTQRSSTTPWGKDEVHLSLCLLSIRYYERMNLNNRGKPN</sequence>
<dbReference type="EMBL" id="JBBPBK010000005">
    <property type="protein sequence ID" value="KAK9285555.1"/>
    <property type="molecule type" value="Genomic_DNA"/>
</dbReference>
<dbReference type="GO" id="GO:0009937">
    <property type="term" value="P:regulation of gibberellic acid mediated signaling pathway"/>
    <property type="evidence" value="ECO:0007669"/>
    <property type="project" value="InterPro"/>
</dbReference>
<evidence type="ECO:0000256" key="6">
    <source>
        <dbReference type="ARBA" id="ARBA00069742"/>
    </source>
</evidence>
<dbReference type="FunFam" id="1.20.1280.50:FF:000067">
    <property type="entry name" value="F-box protein GID2"/>
    <property type="match status" value="1"/>
</dbReference>
<name>A0AAP0RVC5_LIQFO</name>
<dbReference type="Pfam" id="PF12937">
    <property type="entry name" value="F-box-like"/>
    <property type="match status" value="1"/>
</dbReference>
<accession>A0AAP0RVC5</accession>
<dbReference type="Proteomes" id="UP001415857">
    <property type="component" value="Unassembled WGS sequence"/>
</dbReference>
<dbReference type="InterPro" id="IPR001810">
    <property type="entry name" value="F-box_dom"/>
</dbReference>
<evidence type="ECO:0000256" key="4">
    <source>
        <dbReference type="ARBA" id="ARBA00022941"/>
    </source>
</evidence>
<keyword evidence="5" id="KW-0539">Nucleus</keyword>
<dbReference type="SUPFAM" id="SSF81383">
    <property type="entry name" value="F-box domain"/>
    <property type="match status" value="1"/>
</dbReference>
<feature type="region of interest" description="Disordered" evidence="7">
    <location>
        <begin position="143"/>
        <end position="163"/>
    </location>
</feature>
<dbReference type="InterPro" id="IPR044184">
    <property type="entry name" value="SNE/GID2"/>
</dbReference>
<evidence type="ECO:0000313" key="10">
    <source>
        <dbReference type="Proteomes" id="UP001415857"/>
    </source>
</evidence>
<comment type="caution">
    <text evidence="9">The sequence shown here is derived from an EMBL/GenBank/DDBJ whole genome shotgun (WGS) entry which is preliminary data.</text>
</comment>
<evidence type="ECO:0000256" key="1">
    <source>
        <dbReference type="ARBA" id="ARBA00004123"/>
    </source>
</evidence>
<dbReference type="PROSITE" id="PS50181">
    <property type="entry name" value="FBOX"/>
    <property type="match status" value="1"/>
</dbReference>
<keyword evidence="10" id="KW-1185">Reference proteome</keyword>
<dbReference type="CDD" id="cd22151">
    <property type="entry name" value="F-box_AtGID2-like"/>
    <property type="match status" value="1"/>
</dbReference>
<dbReference type="GO" id="GO:0009740">
    <property type="term" value="P:gibberellic acid mediated signaling pathway"/>
    <property type="evidence" value="ECO:0007669"/>
    <property type="project" value="UniProtKB-KW"/>
</dbReference>
<reference evidence="9 10" key="1">
    <citation type="journal article" date="2024" name="Plant J.">
        <title>Genome sequences and population genomics reveal climatic adaptation and genomic divergence between two closely related sweetgum species.</title>
        <authorList>
            <person name="Xu W.Q."/>
            <person name="Ren C.Q."/>
            <person name="Zhang X.Y."/>
            <person name="Comes H.P."/>
            <person name="Liu X.H."/>
            <person name="Li Y.G."/>
            <person name="Kettle C.J."/>
            <person name="Jalonen R."/>
            <person name="Gaisberger H."/>
            <person name="Ma Y.Z."/>
            <person name="Qiu Y.X."/>
        </authorList>
    </citation>
    <scope>NUCLEOTIDE SEQUENCE [LARGE SCALE GENOMIC DNA]</scope>
    <source>
        <strain evidence="9">Hangzhou</strain>
    </source>
</reference>
<gene>
    <name evidence="9" type="ORF">L1049_024750</name>
</gene>
<keyword evidence="4" id="KW-0939">Gibberellin signaling pathway</keyword>
<organism evidence="9 10">
    <name type="scientific">Liquidambar formosana</name>
    <name type="common">Formosan gum</name>
    <dbReference type="NCBI Taxonomy" id="63359"/>
    <lineage>
        <taxon>Eukaryota</taxon>
        <taxon>Viridiplantae</taxon>
        <taxon>Streptophyta</taxon>
        <taxon>Embryophyta</taxon>
        <taxon>Tracheophyta</taxon>
        <taxon>Spermatophyta</taxon>
        <taxon>Magnoliopsida</taxon>
        <taxon>eudicotyledons</taxon>
        <taxon>Gunneridae</taxon>
        <taxon>Pentapetalae</taxon>
        <taxon>Saxifragales</taxon>
        <taxon>Altingiaceae</taxon>
        <taxon>Liquidambar</taxon>
    </lineage>
</organism>
<evidence type="ECO:0000256" key="3">
    <source>
        <dbReference type="ARBA" id="ARBA00022786"/>
    </source>
</evidence>
<dbReference type="PANTHER" id="PTHR47750:SF7">
    <property type="entry name" value="F-BOX PROTEIN"/>
    <property type="match status" value="1"/>
</dbReference>
<proteinExistence type="predicted"/>
<dbReference type="InterPro" id="IPR036047">
    <property type="entry name" value="F-box-like_dom_sf"/>
</dbReference>
<feature type="domain" description="F-box" evidence="8">
    <location>
        <begin position="35"/>
        <end position="81"/>
    </location>
</feature>
<feature type="compositionally biased region" description="Low complexity" evidence="7">
    <location>
        <begin position="143"/>
        <end position="152"/>
    </location>
</feature>
<evidence type="ECO:0000256" key="5">
    <source>
        <dbReference type="ARBA" id="ARBA00023242"/>
    </source>
</evidence>
<evidence type="ECO:0000256" key="2">
    <source>
        <dbReference type="ARBA" id="ARBA00004906"/>
    </source>
</evidence>
<comment type="pathway">
    <text evidence="2">Protein modification; protein ubiquitination.</text>
</comment>
<feature type="compositionally biased region" description="Polar residues" evidence="7">
    <location>
        <begin position="153"/>
        <end position="163"/>
    </location>
</feature>
<dbReference type="PANTHER" id="PTHR47750">
    <property type="entry name" value="F-BOX PROTEIN SNE"/>
    <property type="match status" value="1"/>
</dbReference>
<feature type="region of interest" description="Disordered" evidence="7">
    <location>
        <begin position="1"/>
        <end position="37"/>
    </location>
</feature>
<dbReference type="GO" id="GO:0019005">
    <property type="term" value="C:SCF ubiquitin ligase complex"/>
    <property type="evidence" value="ECO:0007669"/>
    <property type="project" value="InterPro"/>
</dbReference>
<keyword evidence="3" id="KW-0833">Ubl conjugation pathway</keyword>
<dbReference type="Gene3D" id="1.20.1280.50">
    <property type="match status" value="1"/>
</dbReference>
<evidence type="ECO:0000259" key="8">
    <source>
        <dbReference type="PROSITE" id="PS50181"/>
    </source>
</evidence>
<comment type="subcellular location">
    <subcellularLocation>
        <location evidence="1">Nucleus</location>
    </subcellularLocation>
</comment>
<evidence type="ECO:0000313" key="9">
    <source>
        <dbReference type="EMBL" id="KAK9285555.1"/>
    </source>
</evidence>
<protein>
    <recommendedName>
        <fullName evidence="6">F-box protein GID2</fullName>
    </recommendedName>
</protein>
<dbReference type="GO" id="GO:0005634">
    <property type="term" value="C:nucleus"/>
    <property type="evidence" value="ECO:0007669"/>
    <property type="project" value="UniProtKB-SubCell"/>
</dbReference>